<proteinExistence type="predicted"/>
<dbReference type="Proteomes" id="UP000003704">
    <property type="component" value="Unassembled WGS sequence"/>
</dbReference>
<dbReference type="Pfam" id="PF16930">
    <property type="entry name" value="Porin_5"/>
    <property type="match status" value="1"/>
</dbReference>
<gene>
    <name evidence="2" type="ORF">WQQ_30150</name>
</gene>
<dbReference type="EMBL" id="AKGD01000002">
    <property type="protein sequence ID" value="EIT69433.1"/>
    <property type="molecule type" value="Genomic_DNA"/>
</dbReference>
<dbReference type="RefSeq" id="WP_007185956.1">
    <property type="nucleotide sequence ID" value="NZ_AKGD01000002.1"/>
</dbReference>
<evidence type="ECO:0000313" key="3">
    <source>
        <dbReference type="Proteomes" id="UP000003704"/>
    </source>
</evidence>
<evidence type="ECO:0008006" key="4">
    <source>
        <dbReference type="Google" id="ProtNLM"/>
    </source>
</evidence>
<dbReference type="InterPro" id="IPR032638">
    <property type="entry name" value="Porin_5"/>
</dbReference>
<keyword evidence="3" id="KW-1185">Reference proteome</keyword>
<reference evidence="2 3" key="1">
    <citation type="journal article" date="2012" name="J. Bacteriol.">
        <title>Genome Sequence of n-Alkane-Degrading Hydrocarboniphaga effusa Strain AP103T (ATCC BAA-332T).</title>
        <authorList>
            <person name="Chang H.K."/>
            <person name="Zylstra G.J."/>
            <person name="Chae J.C."/>
        </authorList>
    </citation>
    <scope>NUCLEOTIDE SEQUENCE [LARGE SCALE GENOMIC DNA]</scope>
    <source>
        <strain evidence="2 3">AP103</strain>
    </source>
</reference>
<evidence type="ECO:0000313" key="2">
    <source>
        <dbReference type="EMBL" id="EIT69433.1"/>
    </source>
</evidence>
<evidence type="ECO:0000256" key="1">
    <source>
        <dbReference type="SAM" id="SignalP"/>
    </source>
</evidence>
<sequence>MMASERSGAGRMRAHKMFSLTLLASAASLFGVQAQAQDAAPQPPAEAAAAPSVTEELIRMLAEHNAIKKEDAEKLIERLRVEQGGAPAAAATAATPEPKGRVRVYYLPESQKQKMREELKQEVMETAKAENWAAPNRFPEWVDRIKFEGDVRVREEFDLMDSSNDPFVINYQDLNSGAPYNVGLADTNQPLPPLMNTTEDRNLMRLRARLGLAAQINDDMTVNLRLATGNTVNPVSTNQTLGNNFNRLTFQLERAYIAYKPIDGLSLYAGRMPSIFRTSELVWDEDLNFDGFGATYQEKSGVVRPFVSVGAYSVQNTAFDFPSTRSVKSSSRDRWLLALQVGEDAKITDDVSLSAAAAYYHFTNMRGEPSAPCFAPTADFACDTDDSRPAFMQYGNTLFGLRNLELENADDPQFQYFGLASRFRIASVNSRLDWAMPNAMHLLWDFEYAYNFGFDKNDVRRLGPVNNYGYTSDPGAASPYQGGNKAWLTQLQVGHLDVAEYGKWHLRGGYRRLESDALVDAYTDSDFHLGGTNAKGFFLAGALGFTHNAWLSAQYFGATEVSGQSFAVDVLQFDLHARF</sequence>
<feature type="signal peptide" evidence="1">
    <location>
        <begin position="1"/>
        <end position="36"/>
    </location>
</feature>
<dbReference type="SUPFAM" id="SSF56925">
    <property type="entry name" value="OMPA-like"/>
    <property type="match status" value="1"/>
</dbReference>
<dbReference type="AlphaFoldDB" id="I8T6S3"/>
<protein>
    <recommendedName>
        <fullName evidence="4">Outer membrane receptor for ferric coprogen and ferric-rhodotorulic acid</fullName>
    </recommendedName>
</protein>
<accession>I8T6S3</accession>
<name>I8T6S3_9GAMM</name>
<organism evidence="2 3">
    <name type="scientific">Hydrocarboniphaga effusa AP103</name>
    <dbReference type="NCBI Taxonomy" id="1172194"/>
    <lineage>
        <taxon>Bacteria</taxon>
        <taxon>Pseudomonadati</taxon>
        <taxon>Pseudomonadota</taxon>
        <taxon>Gammaproteobacteria</taxon>
        <taxon>Nevskiales</taxon>
        <taxon>Nevskiaceae</taxon>
        <taxon>Hydrocarboniphaga</taxon>
    </lineage>
</organism>
<dbReference type="PATRIC" id="fig|1172194.4.peg.2922"/>
<keyword evidence="1" id="KW-0732">Signal</keyword>
<dbReference type="STRING" id="1172194.WQQ_30150"/>
<dbReference type="InterPro" id="IPR011250">
    <property type="entry name" value="OMP/PagP_B-barrel"/>
</dbReference>
<dbReference type="OrthoDB" id="5372286at2"/>
<feature type="chain" id="PRO_5003714118" description="Outer membrane receptor for ferric coprogen and ferric-rhodotorulic acid" evidence="1">
    <location>
        <begin position="37"/>
        <end position="579"/>
    </location>
</feature>
<comment type="caution">
    <text evidence="2">The sequence shown here is derived from an EMBL/GenBank/DDBJ whole genome shotgun (WGS) entry which is preliminary data.</text>
</comment>